<proteinExistence type="predicted"/>
<evidence type="ECO:0000313" key="2">
    <source>
        <dbReference type="Proteomes" id="UP001472677"/>
    </source>
</evidence>
<organism evidence="1 2">
    <name type="scientific">Hibiscus sabdariffa</name>
    <name type="common">roselle</name>
    <dbReference type="NCBI Taxonomy" id="183260"/>
    <lineage>
        <taxon>Eukaryota</taxon>
        <taxon>Viridiplantae</taxon>
        <taxon>Streptophyta</taxon>
        <taxon>Embryophyta</taxon>
        <taxon>Tracheophyta</taxon>
        <taxon>Spermatophyta</taxon>
        <taxon>Magnoliopsida</taxon>
        <taxon>eudicotyledons</taxon>
        <taxon>Gunneridae</taxon>
        <taxon>Pentapetalae</taxon>
        <taxon>rosids</taxon>
        <taxon>malvids</taxon>
        <taxon>Malvales</taxon>
        <taxon>Malvaceae</taxon>
        <taxon>Malvoideae</taxon>
        <taxon>Hibiscus</taxon>
    </lineage>
</organism>
<evidence type="ECO:0000313" key="1">
    <source>
        <dbReference type="EMBL" id="KAK8495030.1"/>
    </source>
</evidence>
<dbReference type="Proteomes" id="UP001472677">
    <property type="component" value="Unassembled WGS sequence"/>
</dbReference>
<gene>
    <name evidence="1" type="ORF">V6N12_073653</name>
</gene>
<sequence length="129" mass="14119">MTQLVGAGRLSWANCYSENICLNVDGAYSAISNTSFIGLQLAWSQGFELLQISHPPHSLFSCPNDSKASAEGLEWITDIPWIPRTSYEPSNFLPKLVDPMIAMFETPPPKSLLVILDIDRHGTGNGIAN</sequence>
<reference evidence="1 2" key="1">
    <citation type="journal article" date="2024" name="G3 (Bethesda)">
        <title>Genome assembly of Hibiscus sabdariffa L. provides insights into metabolisms of medicinal natural products.</title>
        <authorList>
            <person name="Kim T."/>
        </authorList>
    </citation>
    <scope>NUCLEOTIDE SEQUENCE [LARGE SCALE GENOMIC DNA]</scope>
    <source>
        <strain evidence="1">TK-2024</strain>
        <tissue evidence="1">Old leaves</tissue>
    </source>
</reference>
<protein>
    <recommendedName>
        <fullName evidence="3">RNase H type-1 domain-containing protein</fullName>
    </recommendedName>
</protein>
<keyword evidence="2" id="KW-1185">Reference proteome</keyword>
<dbReference type="EMBL" id="JBBPBM010000469">
    <property type="protein sequence ID" value="KAK8495030.1"/>
    <property type="molecule type" value="Genomic_DNA"/>
</dbReference>
<evidence type="ECO:0008006" key="3">
    <source>
        <dbReference type="Google" id="ProtNLM"/>
    </source>
</evidence>
<accession>A0ABR2AN93</accession>
<name>A0ABR2AN93_9ROSI</name>
<comment type="caution">
    <text evidence="1">The sequence shown here is derived from an EMBL/GenBank/DDBJ whole genome shotgun (WGS) entry which is preliminary data.</text>
</comment>